<evidence type="ECO:0000313" key="3">
    <source>
        <dbReference type="Ensembl" id="ENSPCEP00000005847.1"/>
    </source>
</evidence>
<sequence length="372" mass="39274">MGAGAPIGASPPCNSSSDLPRPPTPLGAAPRVLPPGSCQETIQGSQCWLGAISLWSPMAGRKGVGEVIGISNTHLEAANGMSAAGEGAEPPRAGCEEDQRGDLTPPSPDGQTDGRVPWVSPDGTFTKRVLQLGVGLDKPTLGARCRVFLETPAGVPLGYPTNCWEQLELGEGDGAWDGLVDACLETMVPGERAELRAPGGPVLGLSLATFTPVPESWQLGPAEKWALARQHKERGTELYRTGELGAAARRYTRALHLAIAAGPAPPDAALARLRADLHANLAACQLRLGQPGHAAQNCAKALLLWPSHTKASYRRGLARAAMNDLEEAAEDFRAVLAAEPGNTAARRELERVGRRVRERDARLARAMTRLFS</sequence>
<evidence type="ECO:0000256" key="2">
    <source>
        <dbReference type="SAM" id="MobiDB-lite"/>
    </source>
</evidence>
<reference evidence="3" key="2">
    <citation type="submission" date="2025-09" db="UniProtKB">
        <authorList>
            <consortium name="Ensembl"/>
        </authorList>
    </citation>
    <scope>IDENTIFICATION</scope>
</reference>
<dbReference type="Ensembl" id="ENSPCET00000006066.1">
    <property type="protein sequence ID" value="ENSPCEP00000005847.1"/>
    <property type="gene ID" value="ENSPCEG00000004745.1"/>
</dbReference>
<dbReference type="PANTHER" id="PTHR46512:SF10">
    <property type="entry name" value="FK506-BINDING PROTEIN-LIKE"/>
    <property type="match status" value="1"/>
</dbReference>
<feature type="region of interest" description="Disordered" evidence="2">
    <location>
        <begin position="1"/>
        <end position="32"/>
    </location>
</feature>
<evidence type="ECO:0000256" key="1">
    <source>
        <dbReference type="PROSITE-ProRule" id="PRU00339"/>
    </source>
</evidence>
<dbReference type="SMART" id="SM00028">
    <property type="entry name" value="TPR"/>
    <property type="match status" value="3"/>
</dbReference>
<dbReference type="PROSITE" id="PS50005">
    <property type="entry name" value="TPR"/>
    <property type="match status" value="1"/>
</dbReference>
<reference evidence="3" key="1">
    <citation type="submission" date="2025-08" db="UniProtKB">
        <authorList>
            <consortium name="Ensembl"/>
        </authorList>
    </citation>
    <scope>IDENTIFICATION</scope>
</reference>
<dbReference type="InterPro" id="IPR019734">
    <property type="entry name" value="TPR_rpt"/>
</dbReference>
<feature type="repeat" description="TPR" evidence="1">
    <location>
        <begin position="309"/>
        <end position="342"/>
    </location>
</feature>
<evidence type="ECO:0000313" key="4">
    <source>
        <dbReference type="Proteomes" id="UP000694393"/>
    </source>
</evidence>
<feature type="compositionally biased region" description="Low complexity" evidence="2">
    <location>
        <begin position="83"/>
        <end position="93"/>
    </location>
</feature>
<keyword evidence="4" id="KW-1185">Reference proteome</keyword>
<dbReference type="InterPro" id="IPR011990">
    <property type="entry name" value="TPR-like_helical_dom_sf"/>
</dbReference>
<dbReference type="SUPFAM" id="SSF48452">
    <property type="entry name" value="TPR-like"/>
    <property type="match status" value="1"/>
</dbReference>
<dbReference type="Gene3D" id="1.25.40.10">
    <property type="entry name" value="Tetratricopeptide repeat domain"/>
    <property type="match status" value="1"/>
</dbReference>
<evidence type="ECO:0008006" key="5">
    <source>
        <dbReference type="Google" id="ProtNLM"/>
    </source>
</evidence>
<keyword evidence="1" id="KW-0802">TPR repeat</keyword>
<accession>A0A8C8RHQ0</accession>
<dbReference type="InterPro" id="IPR050754">
    <property type="entry name" value="FKBP4/5/8-like"/>
</dbReference>
<dbReference type="PANTHER" id="PTHR46512">
    <property type="entry name" value="PEPTIDYLPROLYL ISOMERASE"/>
    <property type="match status" value="1"/>
</dbReference>
<name>A0A8C8RHQ0_9SAUR</name>
<protein>
    <recommendedName>
        <fullName evidence="5">FKBP prolyl isomerase like</fullName>
    </recommendedName>
</protein>
<dbReference type="AlphaFoldDB" id="A0A8C8RHQ0"/>
<feature type="region of interest" description="Disordered" evidence="2">
    <location>
        <begin position="80"/>
        <end position="119"/>
    </location>
</feature>
<proteinExistence type="predicted"/>
<dbReference type="Proteomes" id="UP000694393">
    <property type="component" value="Unplaced"/>
</dbReference>
<organism evidence="3 4">
    <name type="scientific">Pelusios castaneus</name>
    <name type="common">West African mud turtle</name>
    <dbReference type="NCBI Taxonomy" id="367368"/>
    <lineage>
        <taxon>Eukaryota</taxon>
        <taxon>Metazoa</taxon>
        <taxon>Chordata</taxon>
        <taxon>Craniata</taxon>
        <taxon>Vertebrata</taxon>
        <taxon>Euteleostomi</taxon>
        <taxon>Archelosauria</taxon>
        <taxon>Testudinata</taxon>
        <taxon>Testudines</taxon>
        <taxon>Pleurodira</taxon>
        <taxon>Pelomedusidae</taxon>
        <taxon>Pelusios</taxon>
    </lineage>
</organism>